<keyword evidence="2" id="KW-0678">Repressor</keyword>
<evidence type="ECO:0000256" key="6">
    <source>
        <dbReference type="ARBA" id="ARBA00023163"/>
    </source>
</evidence>
<gene>
    <name evidence="9" type="ORF">X927_08290</name>
</gene>
<feature type="binding site" evidence="7">
    <location>
        <position position="79"/>
    </location>
    <ligand>
        <name>Zn(2+)</name>
        <dbReference type="ChEBI" id="CHEBI:29105"/>
    </ligand>
</feature>
<feature type="binding site" evidence="8">
    <location>
        <position position="70"/>
    </location>
    <ligand>
        <name>Fe cation</name>
        <dbReference type="ChEBI" id="CHEBI:24875"/>
    </ligand>
</feature>
<keyword evidence="4" id="KW-0805">Transcription regulation</keyword>
<dbReference type="CDD" id="cd07153">
    <property type="entry name" value="Fur_like"/>
    <property type="match status" value="1"/>
</dbReference>
<feature type="binding site" evidence="8">
    <location>
        <position position="108"/>
    </location>
    <ligand>
        <name>Fe cation</name>
        <dbReference type="ChEBI" id="CHEBI:24875"/>
    </ligand>
</feature>
<proteinExistence type="inferred from homology"/>
<dbReference type="EMBL" id="AZRN01000034">
    <property type="protein sequence ID" value="PNR98163.1"/>
    <property type="molecule type" value="Genomic_DNA"/>
</dbReference>
<protein>
    <submittedName>
        <fullName evidence="9">Fur family transcriptional regulator</fullName>
    </submittedName>
</protein>
<dbReference type="InterPro" id="IPR036388">
    <property type="entry name" value="WH-like_DNA-bd_sf"/>
</dbReference>
<feature type="binding site" evidence="7">
    <location>
        <position position="76"/>
    </location>
    <ligand>
        <name>Zn(2+)</name>
        <dbReference type="ChEBI" id="CHEBI:29105"/>
    </ligand>
</feature>
<evidence type="ECO:0000256" key="4">
    <source>
        <dbReference type="ARBA" id="ARBA00023015"/>
    </source>
</evidence>
<comment type="cofactor">
    <cofactor evidence="7">
        <name>Zn(2+)</name>
        <dbReference type="ChEBI" id="CHEBI:29105"/>
    </cofactor>
    <text evidence="7">Binds 1 zinc ion per subunit.</text>
</comment>
<sequence>MRNTKARREILGVLDEYDYPLNAEQIYEKLNEDYDKSTIYRNLKNYEENGEIKSIVFSDKIKYFFKGEGHFHFIYCIKCKKFERFDLCYSEQMSKYIKERLGFKVLTHTLYFEGICKKCQKITTDDQYDNLDE</sequence>
<dbReference type="GO" id="GO:0003700">
    <property type="term" value="F:DNA-binding transcription factor activity"/>
    <property type="evidence" value="ECO:0007669"/>
    <property type="project" value="InterPro"/>
</dbReference>
<dbReference type="RefSeq" id="WP_103077556.1">
    <property type="nucleotide sequence ID" value="NZ_AZRN01000034.1"/>
</dbReference>
<evidence type="ECO:0000313" key="10">
    <source>
        <dbReference type="Proteomes" id="UP000236604"/>
    </source>
</evidence>
<feature type="binding site" evidence="7">
    <location>
        <position position="116"/>
    </location>
    <ligand>
        <name>Zn(2+)</name>
        <dbReference type="ChEBI" id="CHEBI:29105"/>
    </ligand>
</feature>
<accession>A0A2K1P5U7</accession>
<dbReference type="InterPro" id="IPR002481">
    <property type="entry name" value="FUR"/>
</dbReference>
<feature type="binding site" evidence="7">
    <location>
        <position position="119"/>
    </location>
    <ligand>
        <name>Zn(2+)</name>
        <dbReference type="ChEBI" id="CHEBI:29105"/>
    </ligand>
</feature>
<comment type="similarity">
    <text evidence="1">Belongs to the Fur family.</text>
</comment>
<name>A0A2K1P5U7_9BACT</name>
<evidence type="ECO:0000313" key="9">
    <source>
        <dbReference type="EMBL" id="PNR98163.1"/>
    </source>
</evidence>
<dbReference type="Gene3D" id="1.10.10.10">
    <property type="entry name" value="Winged helix-like DNA-binding domain superfamily/Winged helix DNA-binding domain"/>
    <property type="match status" value="1"/>
</dbReference>
<keyword evidence="10" id="KW-1185">Reference proteome</keyword>
<dbReference type="Proteomes" id="UP000236604">
    <property type="component" value="Unassembled WGS sequence"/>
</dbReference>
<feature type="binding site" evidence="8">
    <location>
        <position position="91"/>
    </location>
    <ligand>
        <name>Fe cation</name>
        <dbReference type="ChEBI" id="CHEBI:24875"/>
    </ligand>
</feature>
<dbReference type="Gene3D" id="3.30.1490.190">
    <property type="match status" value="1"/>
</dbReference>
<keyword evidence="5" id="KW-0238">DNA-binding</keyword>
<dbReference type="SUPFAM" id="SSF46785">
    <property type="entry name" value="Winged helix' DNA-binding domain"/>
    <property type="match status" value="1"/>
</dbReference>
<dbReference type="PANTHER" id="PTHR33202">
    <property type="entry name" value="ZINC UPTAKE REGULATION PROTEIN"/>
    <property type="match status" value="1"/>
</dbReference>
<evidence type="ECO:0000256" key="1">
    <source>
        <dbReference type="ARBA" id="ARBA00007957"/>
    </source>
</evidence>
<evidence type="ECO:0000256" key="3">
    <source>
        <dbReference type="ARBA" id="ARBA00022833"/>
    </source>
</evidence>
<keyword evidence="8" id="KW-0408">Iron</keyword>
<dbReference type="InterPro" id="IPR036390">
    <property type="entry name" value="WH_DNA-bd_sf"/>
</dbReference>
<keyword evidence="7" id="KW-0479">Metal-binding</keyword>
<reference evidence="9 10" key="1">
    <citation type="submission" date="2013-12" db="EMBL/GenBank/DDBJ databases">
        <title>Comparative genomics of Petrotoga isolates.</title>
        <authorList>
            <person name="Nesbo C.L."/>
            <person name="Charchuk R."/>
            <person name="Chow K."/>
        </authorList>
    </citation>
    <scope>NUCLEOTIDE SEQUENCE [LARGE SCALE GENOMIC DNA]</scope>
    <source>
        <strain evidence="9 10">DSM 14811</strain>
    </source>
</reference>
<evidence type="ECO:0000256" key="7">
    <source>
        <dbReference type="PIRSR" id="PIRSR602481-1"/>
    </source>
</evidence>
<dbReference type="PANTHER" id="PTHR33202:SF7">
    <property type="entry name" value="FERRIC UPTAKE REGULATION PROTEIN"/>
    <property type="match status" value="1"/>
</dbReference>
<organism evidence="9 10">
    <name type="scientific">Petrotoga mexicana DSM 14811</name>
    <dbReference type="NCBI Taxonomy" id="1122954"/>
    <lineage>
        <taxon>Bacteria</taxon>
        <taxon>Thermotogati</taxon>
        <taxon>Thermotogota</taxon>
        <taxon>Thermotogae</taxon>
        <taxon>Petrotogales</taxon>
        <taxon>Petrotogaceae</taxon>
        <taxon>Petrotoga</taxon>
    </lineage>
</organism>
<comment type="caution">
    <text evidence="9">The sequence shown here is derived from an EMBL/GenBank/DDBJ whole genome shotgun (WGS) entry which is preliminary data.</text>
</comment>
<evidence type="ECO:0000256" key="8">
    <source>
        <dbReference type="PIRSR" id="PIRSR602481-2"/>
    </source>
</evidence>
<dbReference type="GO" id="GO:0045892">
    <property type="term" value="P:negative regulation of DNA-templated transcription"/>
    <property type="evidence" value="ECO:0007669"/>
    <property type="project" value="TreeGrafter"/>
</dbReference>
<dbReference type="GO" id="GO:0000976">
    <property type="term" value="F:transcription cis-regulatory region binding"/>
    <property type="evidence" value="ECO:0007669"/>
    <property type="project" value="TreeGrafter"/>
</dbReference>
<dbReference type="AlphaFoldDB" id="A0A2K1P5U7"/>
<dbReference type="GO" id="GO:0008270">
    <property type="term" value="F:zinc ion binding"/>
    <property type="evidence" value="ECO:0007669"/>
    <property type="project" value="TreeGrafter"/>
</dbReference>
<evidence type="ECO:0000256" key="2">
    <source>
        <dbReference type="ARBA" id="ARBA00022491"/>
    </source>
</evidence>
<dbReference type="InterPro" id="IPR043135">
    <property type="entry name" value="Fur_C"/>
</dbReference>
<dbReference type="Pfam" id="PF01475">
    <property type="entry name" value="FUR"/>
    <property type="match status" value="1"/>
</dbReference>
<keyword evidence="3 7" id="KW-0862">Zinc</keyword>
<keyword evidence="6" id="KW-0804">Transcription</keyword>
<evidence type="ECO:0000256" key="5">
    <source>
        <dbReference type="ARBA" id="ARBA00023125"/>
    </source>
</evidence>
<dbReference type="GO" id="GO:1900376">
    <property type="term" value="P:regulation of secondary metabolite biosynthetic process"/>
    <property type="evidence" value="ECO:0007669"/>
    <property type="project" value="TreeGrafter"/>
</dbReference>
<comment type="cofactor">
    <cofactor evidence="8">
        <name>Mn(2+)</name>
        <dbReference type="ChEBI" id="CHEBI:29035"/>
    </cofactor>
    <cofactor evidence="8">
        <name>Fe(2+)</name>
        <dbReference type="ChEBI" id="CHEBI:29033"/>
    </cofactor>
    <text evidence="8">Binds 1 Mn(2+) or Fe(2+) ion per subunit.</text>
</comment>